<dbReference type="EMBL" id="FOXK01000022">
    <property type="protein sequence ID" value="SFQ51020.1"/>
    <property type="molecule type" value="Genomic_DNA"/>
</dbReference>
<dbReference type="Proteomes" id="UP000182025">
    <property type="component" value="Unassembled WGS sequence"/>
</dbReference>
<gene>
    <name evidence="2" type="ORF">SAMN05216177_1227</name>
</gene>
<keyword evidence="3" id="KW-1185">Reference proteome</keyword>
<proteinExistence type="predicted"/>
<accession>A0A1I5Z3K5</accession>
<dbReference type="InterPro" id="IPR055634">
    <property type="entry name" value="DUF7210"/>
</dbReference>
<dbReference type="Pfam" id="PF23843">
    <property type="entry name" value="DUF7210"/>
    <property type="match status" value="1"/>
</dbReference>
<organism evidence="2 3">
    <name type="scientific">Ectopseudomonas toyotomiensis</name>
    <dbReference type="NCBI Taxonomy" id="554344"/>
    <lineage>
        <taxon>Bacteria</taxon>
        <taxon>Pseudomonadati</taxon>
        <taxon>Pseudomonadota</taxon>
        <taxon>Gammaproteobacteria</taxon>
        <taxon>Pseudomonadales</taxon>
        <taxon>Pseudomonadaceae</taxon>
        <taxon>Ectopseudomonas</taxon>
    </lineage>
</organism>
<feature type="domain" description="DUF7210" evidence="1">
    <location>
        <begin position="20"/>
        <end position="55"/>
    </location>
</feature>
<dbReference type="RefSeq" id="WP_074919235.1">
    <property type="nucleotide sequence ID" value="NZ_FOXK01000022.1"/>
</dbReference>
<evidence type="ECO:0000259" key="1">
    <source>
        <dbReference type="Pfam" id="PF23843"/>
    </source>
</evidence>
<evidence type="ECO:0000313" key="2">
    <source>
        <dbReference type="EMBL" id="SFQ51020.1"/>
    </source>
</evidence>
<name>A0A1I5Z3K5_9GAMM</name>
<reference evidence="3" key="1">
    <citation type="submission" date="2016-10" db="EMBL/GenBank/DDBJ databases">
        <authorList>
            <person name="Varghese N."/>
            <person name="Submissions S."/>
        </authorList>
    </citation>
    <scope>NUCLEOTIDE SEQUENCE [LARGE SCALE GENOMIC DNA]</scope>
    <source>
        <strain evidence="3">JCM 15604</strain>
    </source>
</reference>
<sequence>MSKTTPVAPAAKAEEPTTEKVKLIANHTHRDKPCKAGDEIEVTEREKAWLIRHEKVADPAKPATTAPAKE</sequence>
<dbReference type="AlphaFoldDB" id="A0A1I5Z3K5"/>
<protein>
    <recommendedName>
        <fullName evidence="1">DUF7210 domain-containing protein</fullName>
    </recommendedName>
</protein>
<dbReference type="OrthoDB" id="9976948at2"/>
<evidence type="ECO:0000313" key="3">
    <source>
        <dbReference type="Proteomes" id="UP000182025"/>
    </source>
</evidence>